<dbReference type="InterPro" id="IPR041351">
    <property type="entry name" value="Ig_GlcNase"/>
</dbReference>
<dbReference type="Pfam" id="PF22666">
    <property type="entry name" value="Glyco_hydro_2_N2"/>
    <property type="match status" value="1"/>
</dbReference>
<keyword evidence="3" id="KW-0326">Glycosidase</keyword>
<reference evidence="6" key="1">
    <citation type="submission" date="2009-08" db="EMBL/GenBank/DDBJ databases">
        <title>Annotation of Salpingoeca rosetta.</title>
        <authorList>
            <consortium name="The Broad Institute Genome Sequencing Platform"/>
            <person name="Russ C."/>
            <person name="Cuomo C."/>
            <person name="Burger G."/>
            <person name="Gray M.W."/>
            <person name="Holland P.W.H."/>
            <person name="King N."/>
            <person name="Lang F.B.F."/>
            <person name="Roger A.J."/>
            <person name="Ruiz-Trillo I."/>
            <person name="Young S.K."/>
            <person name="Zeng Q."/>
            <person name="Gargeya S."/>
            <person name="Alvarado L."/>
            <person name="Berlin A."/>
            <person name="Chapman S.B."/>
            <person name="Chen Z."/>
            <person name="Freedman E."/>
            <person name="Gellesch M."/>
            <person name="Goldberg J."/>
            <person name="Griggs A."/>
            <person name="Gujja S."/>
            <person name="Heilman E."/>
            <person name="Heiman D."/>
            <person name="Howarth C."/>
            <person name="Mehta T."/>
            <person name="Neiman D."/>
            <person name="Pearson M."/>
            <person name="Roberts A."/>
            <person name="Saif S."/>
            <person name="Shea T."/>
            <person name="Shenoy N."/>
            <person name="Sisk P."/>
            <person name="Stolte C."/>
            <person name="Sykes S."/>
            <person name="White J."/>
            <person name="Yandava C."/>
            <person name="Haas B."/>
            <person name="Nusbaum C."/>
            <person name="Birren B."/>
        </authorList>
    </citation>
    <scope>NUCLEOTIDE SEQUENCE [LARGE SCALE GENOMIC DNA]</scope>
    <source>
        <strain evidence="6">ATCC 50818</strain>
    </source>
</reference>
<dbReference type="InterPro" id="IPR013783">
    <property type="entry name" value="Ig-like_fold"/>
</dbReference>
<dbReference type="OMA" id="SHNDTMF"/>
<dbReference type="Pfam" id="PF18368">
    <property type="entry name" value="Ig_GlcNase"/>
    <property type="match status" value="1"/>
</dbReference>
<sequence>MQVNTTQFDVPWCYTSNVSVTRTNADARIILDLHGINYKADVLINDNLVRSHEQVVGTFRRFLVDVTDALPWDQQHGEQSAHAALTLRVYRPQDRSLPPSNKDTDLAISFVDWAPRPPDSPCCFHTLPSGVMVDSLGAAVVSINSNHDHTAHGTHADGDTTTLEGPVCANVSITATVHNMLSTPMRMNVTASVQGNQATLASATRHIGLRKVTSVRDANGYRLFYVNDRKFMVYGGGYSPHLFLRYNTSYQRAMLEKVKQMGLNTIRLEGKMMTAEFFEMTDEMGIMVLPGWCCCDAWQHWSDWKDEQHLIAMESMRSQFRRLRAHASVLGFLYGSDEAPPSHVENEYLRVREDEYWHLPFISSASNVSTPAGGRTGVKMNGPYAWVPPLYWYQGLAHVSSGAAFGFSTEISPGAAPVRLRSAKKMFEANELWPINDVWDFHCGSQLGLFHDLRFFVPPLTARVGAANSIEEFLFKSQLMTYEAERAMFDAYSTFKYRNSTGVVHWMLNNPFPSLIWHLIDFYGDGGGGFFGTRAALLPSTHAVFNPSSGAISVVRNDVVQGSSLLDLHVQIWSTGSELLWNDSVRIGSIGADDALLDVTNIQTHLSHFCAAQPRRTLLIHLLVKNQDNVTEDDQTYWHPCRPDVLDWSNSTFYITYCSQFANFSDLCNIEPAQLDIHLVDAVHVQVTNPRHTIAFFVEFDVIDEESGVSVDGYAFNDNYITLHPGATRTLTLNQAIEGDVKVAYKDLSSSHCTREPTTKM</sequence>
<dbReference type="GO" id="GO:0004553">
    <property type="term" value="F:hydrolase activity, hydrolyzing O-glycosyl compounds"/>
    <property type="evidence" value="ECO:0007669"/>
    <property type="project" value="InterPro"/>
</dbReference>
<dbReference type="GeneID" id="16075198"/>
<proteinExistence type="inferred from homology"/>
<dbReference type="OrthoDB" id="408532at2759"/>
<dbReference type="InterPro" id="IPR017853">
    <property type="entry name" value="GH"/>
</dbReference>
<dbReference type="EMBL" id="GL832964">
    <property type="protein sequence ID" value="EGD72792.1"/>
    <property type="molecule type" value="Genomic_DNA"/>
</dbReference>
<feature type="domain" description="Beta-mannosidase-like galactose-binding" evidence="5">
    <location>
        <begin position="10"/>
        <end position="71"/>
    </location>
</feature>
<dbReference type="STRING" id="946362.F2U8T4"/>
<dbReference type="InParanoid" id="F2U8T4"/>
<dbReference type="Gene3D" id="2.60.40.10">
    <property type="entry name" value="Immunoglobulins"/>
    <property type="match status" value="2"/>
</dbReference>
<keyword evidence="2" id="KW-0378">Hydrolase</keyword>
<gene>
    <name evidence="6" type="ORF">PTSG_04518</name>
</gene>
<dbReference type="InterPro" id="IPR054593">
    <property type="entry name" value="Beta-mannosidase-like_N2"/>
</dbReference>
<dbReference type="RefSeq" id="XP_004994615.1">
    <property type="nucleotide sequence ID" value="XM_004994558.1"/>
</dbReference>
<evidence type="ECO:0000256" key="3">
    <source>
        <dbReference type="ARBA" id="ARBA00023295"/>
    </source>
</evidence>
<dbReference type="Gene3D" id="2.60.120.260">
    <property type="entry name" value="Galactose-binding domain-like"/>
    <property type="match status" value="1"/>
</dbReference>
<dbReference type="InterPro" id="IPR043534">
    <property type="entry name" value="EBDG/EBM"/>
</dbReference>
<dbReference type="SUPFAM" id="SSF49785">
    <property type="entry name" value="Galactose-binding domain-like"/>
    <property type="match status" value="1"/>
</dbReference>
<dbReference type="SUPFAM" id="SSF49303">
    <property type="entry name" value="beta-Galactosidase/glucuronidase domain"/>
    <property type="match status" value="1"/>
</dbReference>
<comment type="similarity">
    <text evidence="1">Belongs to the glycosyl hydrolase 2 family.</text>
</comment>
<dbReference type="eggNOG" id="KOG2230">
    <property type="taxonomic scope" value="Eukaryota"/>
</dbReference>
<dbReference type="Proteomes" id="UP000007799">
    <property type="component" value="Unassembled WGS sequence"/>
</dbReference>
<dbReference type="PANTHER" id="PTHR43536">
    <property type="entry name" value="MANNOSYLGLYCOPROTEIN ENDO-BETA-MANNOSIDASE"/>
    <property type="match status" value="1"/>
</dbReference>
<evidence type="ECO:0000256" key="1">
    <source>
        <dbReference type="ARBA" id="ARBA00007401"/>
    </source>
</evidence>
<evidence type="ECO:0000259" key="4">
    <source>
        <dbReference type="Pfam" id="PF18368"/>
    </source>
</evidence>
<evidence type="ECO:0000313" key="7">
    <source>
        <dbReference type="Proteomes" id="UP000007799"/>
    </source>
</evidence>
<dbReference type="SUPFAM" id="SSF51445">
    <property type="entry name" value="(Trans)glycosidases"/>
    <property type="match status" value="1"/>
</dbReference>
<organism evidence="7">
    <name type="scientific">Salpingoeca rosetta (strain ATCC 50818 / BSB-021)</name>
    <dbReference type="NCBI Taxonomy" id="946362"/>
    <lineage>
        <taxon>Eukaryota</taxon>
        <taxon>Choanoflagellata</taxon>
        <taxon>Craspedida</taxon>
        <taxon>Salpingoecidae</taxon>
        <taxon>Salpingoeca</taxon>
    </lineage>
</organism>
<dbReference type="AlphaFoldDB" id="F2U8T4"/>
<name>F2U8T4_SALR5</name>
<keyword evidence="7" id="KW-1185">Reference proteome</keyword>
<evidence type="ECO:0000313" key="6">
    <source>
        <dbReference type="EMBL" id="EGD72792.1"/>
    </source>
</evidence>
<dbReference type="PANTHER" id="PTHR43536:SF1">
    <property type="entry name" value="MANNOSYLGLYCOPROTEIN ENDO-BETA-MANNOSIDASE"/>
    <property type="match status" value="1"/>
</dbReference>
<dbReference type="Gene3D" id="3.20.20.80">
    <property type="entry name" value="Glycosidases"/>
    <property type="match status" value="1"/>
</dbReference>
<dbReference type="InterPro" id="IPR036156">
    <property type="entry name" value="Beta-gal/glucu_dom_sf"/>
</dbReference>
<dbReference type="InterPro" id="IPR008979">
    <property type="entry name" value="Galactose-bd-like_sf"/>
</dbReference>
<feature type="domain" description="Exo-beta-D-glucosaminidase Ig-fold" evidence="4">
    <location>
        <begin position="654"/>
        <end position="734"/>
    </location>
</feature>
<accession>F2U8T4</accession>
<dbReference type="KEGG" id="sre:PTSG_04518"/>
<evidence type="ECO:0000256" key="2">
    <source>
        <dbReference type="ARBA" id="ARBA00022801"/>
    </source>
</evidence>
<protein>
    <submittedName>
        <fullName evidence="6">Uncharacterized protein</fullName>
    </submittedName>
</protein>
<evidence type="ECO:0000259" key="5">
    <source>
        <dbReference type="Pfam" id="PF22666"/>
    </source>
</evidence>